<keyword evidence="15" id="KW-1015">Disulfide bond</keyword>
<feature type="transmembrane region" description="Helical" evidence="17">
    <location>
        <begin position="508"/>
        <end position="526"/>
    </location>
</feature>
<keyword evidence="6 17" id="KW-1133">Transmembrane helix</keyword>
<dbReference type="EMBL" id="MK249032">
    <property type="protein sequence ID" value="QGW45446.1"/>
    <property type="molecule type" value="mRNA"/>
</dbReference>
<dbReference type="PANTHER" id="PTHR18966">
    <property type="entry name" value="IONOTROPIC GLUTAMATE RECEPTOR"/>
    <property type="match status" value="1"/>
</dbReference>
<dbReference type="FunFam" id="1.10.287.70:FF:000080">
    <property type="entry name" value="Glutamate receptor ionotropic, kainate"/>
    <property type="match status" value="1"/>
</dbReference>
<dbReference type="GO" id="GO:0038023">
    <property type="term" value="F:signaling receptor activity"/>
    <property type="evidence" value="ECO:0007669"/>
    <property type="project" value="InterPro"/>
</dbReference>
<evidence type="ECO:0000256" key="1">
    <source>
        <dbReference type="ARBA" id="ARBA00004651"/>
    </source>
</evidence>
<evidence type="ECO:0000256" key="10">
    <source>
        <dbReference type="ARBA" id="ARBA00023180"/>
    </source>
</evidence>
<evidence type="ECO:0000256" key="14">
    <source>
        <dbReference type="PIRSR" id="PIRSR601508-2"/>
    </source>
</evidence>
<keyword evidence="10" id="KW-0325">Glycoprotein</keyword>
<comment type="subcellular location">
    <subcellularLocation>
        <location evidence="1">Cell membrane</location>
        <topology evidence="1">Multi-pass membrane protein</topology>
    </subcellularLocation>
</comment>
<keyword evidence="9 21" id="KW-0675">Receptor</keyword>
<accession>A0A6B9CFY3</accession>
<sequence length="904" mass="102839">MSRQIQFVVLTIVLQLINSQEQQQEISIVFIHEIEQTDVQRDVSLIFKGIETNFGNRISLADRWIAYDRQHSDDGFDSLCQVLNAGVTTIVDFTYSPWSELKELSAAWRIPHYHVDTTLSSYVTALATFLKEKNAIDAALIFQSEKDQTESLYRLVQGSTLRTVTYNGMTYENAERIKKLRPVPSYYGVFATSENMDDFFEKIEHFNLIKSPDKWNLIFLDFITTTFESHSKYPALTTLIPNNAMCCKLMSANADCKCTEKSSITKLVLTNFINNLVASLNEHDVPLRNIKCAGEPSTDDAATQNDLLDKMSESLRTIESFSMTDNDFKFYLNMSVTTEDTENPGELIQLGTVDDHQFVASSPQVIKSSKRFFRVGITEAIPWTYMKTDPKTGETVIDEAGNPIWEGYCIDMIEKLAQDLDFDYELVVPKKGTFGKRIAFNKWDGLVGDLMTGETDIAAAALKMTAEREEVIDFIAPYYEQTGISIVIRNPVRQTSLFKFMTVLRLEVWLSIIVALVATAIMIWLLDKYSPYSAKNNKDAYPYQCREFTLKESFWFALTSFTPQGGGEAPKALSGRTMVASYWLFVVLMLATFTANLAAFLTVERMQTPVQSLDQLARQSRINYTVVSESDTHKYFINMKFAEDTLYRVWKEITLNSTNDQSQYRVWDYPIREQYGHILLAINSSNPVRDAAEGFRKVNEHENADFAFIHDTAEIRYEISRNCNLTEVGEPFAEQPYALGIQQGSYLQDELSRRILNLQKERFFEFLSAKYWNQSARGQCENTDDNEGITLESLGGVFIATSFGLALALVTLIGEVIYYRRKENTTTSSEVLLVKAAAKTDDDDPPPTFEDVAGTATENPSKNQKIPKTITIGTEFVKASENPNVSYISVFPNQQMQRLRNRFE</sequence>
<feature type="binding site" evidence="13">
    <location>
        <position position="632"/>
    </location>
    <ligand>
        <name>L-glutamate</name>
        <dbReference type="ChEBI" id="CHEBI:29985"/>
    </ligand>
</feature>
<keyword evidence="11" id="KW-1071">Ligand-gated ion channel</keyword>
<dbReference type="InterPro" id="IPR001320">
    <property type="entry name" value="Iontro_rcpt_C"/>
</dbReference>
<evidence type="ECO:0000256" key="4">
    <source>
        <dbReference type="ARBA" id="ARBA00022475"/>
    </source>
</evidence>
<evidence type="ECO:0000256" key="3">
    <source>
        <dbReference type="ARBA" id="ARBA00022448"/>
    </source>
</evidence>
<feature type="site" description="Crucial to convey clamshell closure to channel opening" evidence="14">
    <location>
        <position position="610"/>
    </location>
</feature>
<keyword evidence="3" id="KW-0813">Transport</keyword>
<dbReference type="InterPro" id="IPR019594">
    <property type="entry name" value="Glu/Gly-bd"/>
</dbReference>
<evidence type="ECO:0000256" key="16">
    <source>
        <dbReference type="SAM" id="MobiDB-lite"/>
    </source>
</evidence>
<feature type="signal peptide" evidence="18">
    <location>
        <begin position="1"/>
        <end position="19"/>
    </location>
</feature>
<dbReference type="PRINTS" id="PR00177">
    <property type="entry name" value="NMDARECEPTOR"/>
</dbReference>
<evidence type="ECO:0000256" key="17">
    <source>
        <dbReference type="SAM" id="Phobius"/>
    </source>
</evidence>
<keyword evidence="12" id="KW-0407">Ion channel</keyword>
<dbReference type="InterPro" id="IPR001508">
    <property type="entry name" value="Iono_Glu_rcpt_met"/>
</dbReference>
<keyword evidence="4" id="KW-1003">Cell membrane</keyword>
<evidence type="ECO:0000259" key="19">
    <source>
        <dbReference type="SMART" id="SM00079"/>
    </source>
</evidence>
<evidence type="ECO:0000256" key="7">
    <source>
        <dbReference type="ARBA" id="ARBA00023065"/>
    </source>
</evidence>
<keyword evidence="5 17" id="KW-0812">Transmembrane</keyword>
<keyword evidence="8 17" id="KW-0472">Membrane</keyword>
<reference evidence="21" key="1">
    <citation type="submission" date="2018-11" db="EMBL/GenBank/DDBJ databases">
        <authorList>
            <person name="Zhao Y."/>
            <person name="Mu W."/>
            <person name="Zhou C."/>
        </authorList>
    </citation>
    <scope>NUCLEOTIDE SEQUENCE</scope>
</reference>
<dbReference type="InterPro" id="IPR015683">
    <property type="entry name" value="Ionotropic_Glu_rcpt"/>
</dbReference>
<feature type="transmembrane region" description="Helical" evidence="17">
    <location>
        <begin position="582"/>
        <end position="603"/>
    </location>
</feature>
<dbReference type="Pfam" id="PF00060">
    <property type="entry name" value="Lig_chan"/>
    <property type="match status" value="1"/>
</dbReference>
<feature type="site" description="Interaction with the cone snail toxin Con-ikot-ikot" evidence="14">
    <location>
        <position position="437"/>
    </location>
</feature>
<proteinExistence type="evidence at transcript level"/>
<dbReference type="Gene3D" id="3.40.190.10">
    <property type="entry name" value="Periplasmic binding protein-like II"/>
    <property type="match status" value="3"/>
</dbReference>
<dbReference type="Gene3D" id="1.10.287.70">
    <property type="match status" value="1"/>
</dbReference>
<organism evidence="21">
    <name type="scientific">Bradysia odoriphaga</name>
    <dbReference type="NCBI Taxonomy" id="1564500"/>
    <lineage>
        <taxon>Eukaryota</taxon>
        <taxon>Metazoa</taxon>
        <taxon>Ecdysozoa</taxon>
        <taxon>Arthropoda</taxon>
        <taxon>Hexapoda</taxon>
        <taxon>Insecta</taxon>
        <taxon>Pterygota</taxon>
        <taxon>Neoptera</taxon>
        <taxon>Endopterygota</taxon>
        <taxon>Diptera</taxon>
        <taxon>Nematocera</taxon>
        <taxon>Sciaroidea</taxon>
        <taxon>Sciaridae</taxon>
        <taxon>Bradysia</taxon>
    </lineage>
</organism>
<dbReference type="SMART" id="SM00918">
    <property type="entry name" value="Lig_chan-Glu_bd"/>
    <property type="match status" value="1"/>
</dbReference>
<dbReference type="AlphaFoldDB" id="A0A6B9CFY3"/>
<evidence type="ECO:0000256" key="6">
    <source>
        <dbReference type="ARBA" id="ARBA00022989"/>
    </source>
</evidence>
<evidence type="ECO:0000313" key="21">
    <source>
        <dbReference type="EMBL" id="QGW45446.1"/>
    </source>
</evidence>
<feature type="chain" id="PRO_5025329054" evidence="18">
    <location>
        <begin position="20"/>
        <end position="904"/>
    </location>
</feature>
<dbReference type="SUPFAM" id="SSF81324">
    <property type="entry name" value="Voltage-gated potassium channels"/>
    <property type="match status" value="1"/>
</dbReference>
<evidence type="ECO:0000256" key="15">
    <source>
        <dbReference type="PIRSR" id="PIRSR601508-3"/>
    </source>
</evidence>
<dbReference type="SMART" id="SM00079">
    <property type="entry name" value="PBPe"/>
    <property type="match status" value="1"/>
</dbReference>
<evidence type="ECO:0000256" key="12">
    <source>
        <dbReference type="ARBA" id="ARBA00023303"/>
    </source>
</evidence>
<dbReference type="CDD" id="cd13717">
    <property type="entry name" value="PBP2_iGluR_putative"/>
    <property type="match status" value="1"/>
</dbReference>
<evidence type="ECO:0000256" key="5">
    <source>
        <dbReference type="ARBA" id="ARBA00022692"/>
    </source>
</evidence>
<keyword evidence="7" id="KW-0406">Ion transport</keyword>
<name>A0A6B9CFY3_9DIPT</name>
<dbReference type="SUPFAM" id="SSF53850">
    <property type="entry name" value="Periplasmic binding protein-like II"/>
    <property type="match status" value="1"/>
</dbReference>
<evidence type="ECO:0000256" key="11">
    <source>
        <dbReference type="ARBA" id="ARBA00023286"/>
    </source>
</evidence>
<dbReference type="GO" id="GO:0005886">
    <property type="term" value="C:plasma membrane"/>
    <property type="evidence" value="ECO:0007669"/>
    <property type="project" value="UniProtKB-SubCell"/>
</dbReference>
<feature type="binding site" evidence="13">
    <location>
        <position position="711"/>
    </location>
    <ligand>
        <name>L-glutamate</name>
        <dbReference type="ChEBI" id="CHEBI:29985"/>
    </ligand>
</feature>
<evidence type="ECO:0000259" key="20">
    <source>
        <dbReference type="SMART" id="SM00918"/>
    </source>
</evidence>
<feature type="binding site" evidence="13">
    <location>
        <position position="468"/>
    </location>
    <ligand>
        <name>L-glutamate</name>
        <dbReference type="ChEBI" id="CHEBI:29985"/>
    </ligand>
</feature>
<evidence type="ECO:0000256" key="8">
    <source>
        <dbReference type="ARBA" id="ARBA00023136"/>
    </source>
</evidence>
<keyword evidence="18" id="KW-0732">Signal</keyword>
<feature type="domain" description="Ionotropic glutamate receptor C-terminal" evidence="19">
    <location>
        <begin position="391"/>
        <end position="774"/>
    </location>
</feature>
<dbReference type="FunFam" id="3.40.190.10:FF:000284">
    <property type="entry name" value="Glutamate receptor ionotropic, kainate 3-like Protein"/>
    <property type="match status" value="1"/>
</dbReference>
<feature type="domain" description="Ionotropic glutamate receptor L-glutamate and glycine-binding" evidence="20">
    <location>
        <begin position="382"/>
        <end position="452"/>
    </location>
</feature>
<evidence type="ECO:0000256" key="18">
    <source>
        <dbReference type="SAM" id="SignalP"/>
    </source>
</evidence>
<feature type="disulfide bond" evidence="15">
    <location>
        <begin position="723"/>
        <end position="780"/>
    </location>
</feature>
<evidence type="ECO:0000256" key="13">
    <source>
        <dbReference type="PIRSR" id="PIRSR601508-1"/>
    </source>
</evidence>
<comment type="similarity">
    <text evidence="2">Belongs to the glutamate-gated ion channel (TC 1.A.10.1) family.</text>
</comment>
<feature type="transmembrane region" description="Helical" evidence="17">
    <location>
        <begin position="794"/>
        <end position="819"/>
    </location>
</feature>
<dbReference type="GO" id="GO:0015276">
    <property type="term" value="F:ligand-gated monoatomic ion channel activity"/>
    <property type="evidence" value="ECO:0007669"/>
    <property type="project" value="InterPro"/>
</dbReference>
<dbReference type="Pfam" id="PF10613">
    <property type="entry name" value="Lig_chan-Glu_bd"/>
    <property type="match status" value="1"/>
</dbReference>
<evidence type="ECO:0000256" key="9">
    <source>
        <dbReference type="ARBA" id="ARBA00023170"/>
    </source>
</evidence>
<evidence type="ECO:0000256" key="2">
    <source>
        <dbReference type="ARBA" id="ARBA00008685"/>
    </source>
</evidence>
<feature type="region of interest" description="Disordered" evidence="16">
    <location>
        <begin position="840"/>
        <end position="864"/>
    </location>
</feature>
<protein>
    <submittedName>
        <fullName evidence="21">Ionotropic receptor 8a</fullName>
    </submittedName>
</protein>